<accession>A0A812UVB0</accession>
<gene>
    <name evidence="1" type="primary">engB</name>
    <name evidence="1" type="ORF">SPIL2461_LOCUS15591</name>
</gene>
<name>A0A812UVB0_SYMPI</name>
<dbReference type="InterPro" id="IPR027417">
    <property type="entry name" value="P-loop_NTPase"/>
</dbReference>
<reference evidence="1" key="1">
    <citation type="submission" date="2021-02" db="EMBL/GenBank/DDBJ databases">
        <authorList>
            <person name="Dougan E. K."/>
            <person name="Rhodes N."/>
            <person name="Thang M."/>
            <person name="Chan C."/>
        </authorList>
    </citation>
    <scope>NUCLEOTIDE SEQUENCE</scope>
</reference>
<feature type="non-terminal residue" evidence="1">
    <location>
        <position position="86"/>
    </location>
</feature>
<dbReference type="Gene3D" id="3.40.50.300">
    <property type="entry name" value="P-loop containing nucleotide triphosphate hydrolases"/>
    <property type="match status" value="1"/>
</dbReference>
<sequence>DASRGLRRDDERIWEAVMGSGRQLMVVLTKADRCHPEDLHRNVAEVLAALQPLDHELVWPYVHAVSAELNLGLRELRASLGPVSPR</sequence>
<feature type="non-terminal residue" evidence="1">
    <location>
        <position position="1"/>
    </location>
</feature>
<dbReference type="SUPFAM" id="SSF52540">
    <property type="entry name" value="P-loop containing nucleoside triphosphate hydrolases"/>
    <property type="match status" value="1"/>
</dbReference>
<evidence type="ECO:0000313" key="2">
    <source>
        <dbReference type="Proteomes" id="UP000649617"/>
    </source>
</evidence>
<proteinExistence type="predicted"/>
<dbReference type="AlphaFoldDB" id="A0A812UVB0"/>
<dbReference type="Proteomes" id="UP000649617">
    <property type="component" value="Unassembled WGS sequence"/>
</dbReference>
<dbReference type="EMBL" id="CAJNIZ010038735">
    <property type="protein sequence ID" value="CAE7581764.1"/>
    <property type="molecule type" value="Genomic_DNA"/>
</dbReference>
<keyword evidence="2" id="KW-1185">Reference proteome</keyword>
<organism evidence="1 2">
    <name type="scientific">Symbiodinium pilosum</name>
    <name type="common">Dinoflagellate</name>
    <dbReference type="NCBI Taxonomy" id="2952"/>
    <lineage>
        <taxon>Eukaryota</taxon>
        <taxon>Sar</taxon>
        <taxon>Alveolata</taxon>
        <taxon>Dinophyceae</taxon>
        <taxon>Suessiales</taxon>
        <taxon>Symbiodiniaceae</taxon>
        <taxon>Symbiodinium</taxon>
    </lineage>
</organism>
<dbReference type="OrthoDB" id="440239at2759"/>
<comment type="caution">
    <text evidence="1">The sequence shown here is derived from an EMBL/GenBank/DDBJ whole genome shotgun (WGS) entry which is preliminary data.</text>
</comment>
<protein>
    <submittedName>
        <fullName evidence="1">EngB protein</fullName>
    </submittedName>
</protein>
<evidence type="ECO:0000313" key="1">
    <source>
        <dbReference type="EMBL" id="CAE7581764.1"/>
    </source>
</evidence>